<evidence type="ECO:0000313" key="8">
    <source>
        <dbReference type="Proteomes" id="UP001290101"/>
    </source>
</evidence>
<feature type="domain" description="Tyr recombinase" evidence="5">
    <location>
        <begin position="211"/>
        <end position="426"/>
    </location>
</feature>
<dbReference type="PANTHER" id="PTHR30349">
    <property type="entry name" value="PHAGE INTEGRASE-RELATED"/>
    <property type="match status" value="1"/>
</dbReference>
<evidence type="ECO:0000256" key="3">
    <source>
        <dbReference type="ARBA" id="ARBA00023172"/>
    </source>
</evidence>
<comment type="similarity">
    <text evidence="1">Belongs to the 'phage' integrase family.</text>
</comment>
<evidence type="ECO:0000256" key="4">
    <source>
        <dbReference type="PROSITE-ProRule" id="PRU01248"/>
    </source>
</evidence>
<proteinExistence type="inferred from homology"/>
<evidence type="ECO:0000313" key="7">
    <source>
        <dbReference type="EMBL" id="MDZ5489678.1"/>
    </source>
</evidence>
<dbReference type="InterPro" id="IPR050090">
    <property type="entry name" value="Tyrosine_recombinase_XerCD"/>
</dbReference>
<gene>
    <name evidence="7" type="ORF">U2F25_09400</name>
</gene>
<comment type="caution">
    <text evidence="7">The sequence shown here is derived from an EMBL/GenBank/DDBJ whole genome shotgun (WGS) entry which is preliminary data.</text>
</comment>
<dbReference type="InterPro" id="IPR010998">
    <property type="entry name" value="Integrase_recombinase_N"/>
</dbReference>
<protein>
    <submittedName>
        <fullName evidence="7">Site-specific integrase</fullName>
    </submittedName>
</protein>
<dbReference type="InterPro" id="IPR013762">
    <property type="entry name" value="Integrase-like_cat_sf"/>
</dbReference>
<dbReference type="InterPro" id="IPR002104">
    <property type="entry name" value="Integrase_catalytic"/>
</dbReference>
<keyword evidence="8" id="KW-1185">Reference proteome</keyword>
<evidence type="ECO:0000259" key="5">
    <source>
        <dbReference type="PROSITE" id="PS51898"/>
    </source>
</evidence>
<feature type="domain" description="Core-binding (CB)" evidence="6">
    <location>
        <begin position="88"/>
        <end position="178"/>
    </location>
</feature>
<evidence type="ECO:0000256" key="1">
    <source>
        <dbReference type="ARBA" id="ARBA00008857"/>
    </source>
</evidence>
<dbReference type="InterPro" id="IPR011010">
    <property type="entry name" value="DNA_brk_join_enz"/>
</dbReference>
<dbReference type="CDD" id="cd01189">
    <property type="entry name" value="INT_ICEBs1_C_like"/>
    <property type="match status" value="1"/>
</dbReference>
<dbReference type="Pfam" id="PF00589">
    <property type="entry name" value="Phage_integrase"/>
    <property type="match status" value="1"/>
</dbReference>
<name>A0ABU5JAR8_9ACTN</name>
<organism evidence="7 8">
    <name type="scientific">Micromonospora sicca</name>
    <dbReference type="NCBI Taxonomy" id="2202420"/>
    <lineage>
        <taxon>Bacteria</taxon>
        <taxon>Bacillati</taxon>
        <taxon>Actinomycetota</taxon>
        <taxon>Actinomycetes</taxon>
        <taxon>Micromonosporales</taxon>
        <taxon>Micromonosporaceae</taxon>
        <taxon>Micromonospora</taxon>
    </lineage>
</organism>
<dbReference type="PROSITE" id="PS51900">
    <property type="entry name" value="CB"/>
    <property type="match status" value="1"/>
</dbReference>
<keyword evidence="2 4" id="KW-0238">DNA-binding</keyword>
<dbReference type="PANTHER" id="PTHR30349:SF41">
    <property type="entry name" value="INTEGRASE_RECOMBINASE PROTEIN MJ0367-RELATED"/>
    <property type="match status" value="1"/>
</dbReference>
<keyword evidence="3" id="KW-0233">DNA recombination</keyword>
<dbReference type="InterPro" id="IPR044068">
    <property type="entry name" value="CB"/>
</dbReference>
<accession>A0ABU5JAR8</accession>
<sequence>MSKRGDPIKKIELADGKTVRYRFMIDVGKKPKIDKATGLPVIGGDGRPVMTRDQRTFTFDKLTDARAEWNRIKHERGQGTLVKPDRKTTVNELCDLWLATKADLKPSTVRSYVDALAPLRERHGHMPAQQLAEHHIEALKAAGLTGELRKIGPAGEPLARRTINLQLQTITSMFAWGVERKKVPLNPAAAVARVRPPIVDPDDLETPDVAALRGAWQLNDAVAFLRSVRESRYYVGFLLAALGPRRGEVLGLRWDRCDLTGERADRPWWPGAPKFPAGTPTIAITRNRVVVAGKEHVYSPKSRGGRRVLVLPPLVAQALKQAKKDQAAERLATGIGEQYNPLGYVVVDADGTAPRPQTWSERWDAAVKVAGLPRIPLHGARHCAASLLGDMGLPLAAVAAWLGQSQVSVTAGYTHAMAERIAQVSTALGDALSG</sequence>
<evidence type="ECO:0000256" key="2">
    <source>
        <dbReference type="ARBA" id="ARBA00023125"/>
    </source>
</evidence>
<evidence type="ECO:0000259" key="6">
    <source>
        <dbReference type="PROSITE" id="PS51900"/>
    </source>
</evidence>
<dbReference type="RefSeq" id="WP_322439969.1">
    <property type="nucleotide sequence ID" value="NZ_JAXOTQ010000009.1"/>
</dbReference>
<dbReference type="SUPFAM" id="SSF56349">
    <property type="entry name" value="DNA breaking-rejoining enzymes"/>
    <property type="match status" value="1"/>
</dbReference>
<dbReference type="Proteomes" id="UP001290101">
    <property type="component" value="Unassembled WGS sequence"/>
</dbReference>
<reference evidence="7 8" key="1">
    <citation type="submission" date="2023-12" db="EMBL/GenBank/DDBJ databases">
        <title>Micromonospora sp. nov., isolated from Atacama Desert.</title>
        <authorList>
            <person name="Carro L."/>
            <person name="Golinska P."/>
            <person name="Klenk H.-P."/>
            <person name="Goodfellow M."/>
        </authorList>
    </citation>
    <scope>NUCLEOTIDE SEQUENCE [LARGE SCALE GENOMIC DNA]</scope>
    <source>
        <strain evidence="7 8">4G53</strain>
    </source>
</reference>
<dbReference type="PROSITE" id="PS51898">
    <property type="entry name" value="TYR_RECOMBINASE"/>
    <property type="match status" value="1"/>
</dbReference>
<dbReference type="Gene3D" id="1.10.150.130">
    <property type="match status" value="1"/>
</dbReference>
<dbReference type="EMBL" id="JAXOTQ010000009">
    <property type="protein sequence ID" value="MDZ5489678.1"/>
    <property type="molecule type" value="Genomic_DNA"/>
</dbReference>
<dbReference type="Gene3D" id="1.10.443.10">
    <property type="entry name" value="Intergrase catalytic core"/>
    <property type="match status" value="1"/>
</dbReference>